<gene>
    <name evidence="1" type="ORF">Tco_0628652</name>
</gene>
<proteinExistence type="predicted"/>
<accession>A0ABQ4WQX1</accession>
<sequence>MDVDGTFTLTNIGKSSVSMNGNLVAPEQVAALGSIGLIEVREHLHNKRKIIDLKLRGTQDAENVENVADTSRAVSVHILA</sequence>
<evidence type="ECO:0000313" key="2">
    <source>
        <dbReference type="Proteomes" id="UP001151760"/>
    </source>
</evidence>
<name>A0ABQ4WQX1_9ASTR</name>
<protein>
    <submittedName>
        <fullName evidence="1">Uncharacterized protein</fullName>
    </submittedName>
</protein>
<organism evidence="1 2">
    <name type="scientific">Tanacetum coccineum</name>
    <dbReference type="NCBI Taxonomy" id="301880"/>
    <lineage>
        <taxon>Eukaryota</taxon>
        <taxon>Viridiplantae</taxon>
        <taxon>Streptophyta</taxon>
        <taxon>Embryophyta</taxon>
        <taxon>Tracheophyta</taxon>
        <taxon>Spermatophyta</taxon>
        <taxon>Magnoliopsida</taxon>
        <taxon>eudicotyledons</taxon>
        <taxon>Gunneridae</taxon>
        <taxon>Pentapetalae</taxon>
        <taxon>asterids</taxon>
        <taxon>campanulids</taxon>
        <taxon>Asterales</taxon>
        <taxon>Asteraceae</taxon>
        <taxon>Asteroideae</taxon>
        <taxon>Anthemideae</taxon>
        <taxon>Anthemidinae</taxon>
        <taxon>Tanacetum</taxon>
    </lineage>
</organism>
<reference evidence="1" key="2">
    <citation type="submission" date="2022-01" db="EMBL/GenBank/DDBJ databases">
        <authorList>
            <person name="Yamashiro T."/>
            <person name="Shiraishi A."/>
            <person name="Satake H."/>
            <person name="Nakayama K."/>
        </authorList>
    </citation>
    <scope>NUCLEOTIDE SEQUENCE</scope>
</reference>
<keyword evidence="2" id="KW-1185">Reference proteome</keyword>
<evidence type="ECO:0000313" key="1">
    <source>
        <dbReference type="EMBL" id="GJS55290.1"/>
    </source>
</evidence>
<comment type="caution">
    <text evidence="1">The sequence shown here is derived from an EMBL/GenBank/DDBJ whole genome shotgun (WGS) entry which is preliminary data.</text>
</comment>
<dbReference type="EMBL" id="BQNB010008859">
    <property type="protein sequence ID" value="GJS55290.1"/>
    <property type="molecule type" value="Genomic_DNA"/>
</dbReference>
<reference evidence="1" key="1">
    <citation type="journal article" date="2022" name="Int. J. Mol. Sci.">
        <title>Draft Genome of Tanacetum Coccineum: Genomic Comparison of Closely Related Tanacetum-Family Plants.</title>
        <authorList>
            <person name="Yamashiro T."/>
            <person name="Shiraishi A."/>
            <person name="Nakayama K."/>
            <person name="Satake H."/>
        </authorList>
    </citation>
    <scope>NUCLEOTIDE SEQUENCE</scope>
</reference>
<dbReference type="Proteomes" id="UP001151760">
    <property type="component" value="Unassembled WGS sequence"/>
</dbReference>